<protein>
    <recommendedName>
        <fullName evidence="5">Bile acid beta-glucosidase</fullName>
    </recommendedName>
</protein>
<dbReference type="AlphaFoldDB" id="C3ML49"/>
<name>C3ML49_SACI2</name>
<dbReference type="CAZy" id="GH116">
    <property type="family name" value="Glycoside Hydrolase Family 116"/>
</dbReference>
<feature type="domain" description="Glycosyl-hydrolase family 116 catalytic region" evidence="1">
    <location>
        <begin position="551"/>
        <end position="722"/>
    </location>
</feature>
<dbReference type="PANTHER" id="PTHR12654:SF0">
    <property type="entry name" value="NON-LYSOSOMAL GLUCOSYLCERAMIDASE"/>
    <property type="match status" value="1"/>
</dbReference>
<dbReference type="GO" id="GO:0008422">
    <property type="term" value="F:beta-glucosidase activity"/>
    <property type="evidence" value="ECO:0007669"/>
    <property type="project" value="TreeGrafter"/>
</dbReference>
<dbReference type="Proteomes" id="UP000001747">
    <property type="component" value="Chromosome"/>
</dbReference>
<dbReference type="OrthoDB" id="40125at2157"/>
<dbReference type="HOGENOM" id="CLU_027051_0_0_2"/>
<evidence type="ECO:0000259" key="2">
    <source>
        <dbReference type="Pfam" id="PF12215"/>
    </source>
</evidence>
<dbReference type="InterPro" id="IPR008928">
    <property type="entry name" value="6-hairpin_glycosidase_sf"/>
</dbReference>
<dbReference type="InterPro" id="IPR052566">
    <property type="entry name" value="Non-lysos_glucosylceramidase"/>
</dbReference>
<evidence type="ECO:0000313" key="3">
    <source>
        <dbReference type="EMBL" id="ACP36451.1"/>
    </source>
</evidence>
<dbReference type="InterPro" id="IPR012341">
    <property type="entry name" value="6hp_glycosidase-like_sf"/>
</dbReference>
<dbReference type="Gene3D" id="1.50.10.10">
    <property type="match status" value="1"/>
</dbReference>
<dbReference type="KEGG" id="sis:LS215_2489"/>
<dbReference type="Pfam" id="PF12215">
    <property type="entry name" value="Glyco_hydr_116N"/>
    <property type="match status" value="1"/>
</dbReference>
<dbReference type="SUPFAM" id="SSF48208">
    <property type="entry name" value="Six-hairpin glycosidases"/>
    <property type="match status" value="1"/>
</dbReference>
<dbReference type="InterPro" id="IPR006775">
    <property type="entry name" value="GH116_catalytic"/>
</dbReference>
<sequence length="818" mass="94952">MCYESLFTRQNKRKCMKYKYSYALDSGIPLGGIGTGSVEIRADGRLYSWTIFNNGGIAEKNEDRYKYFLTEFDSFFAYEDGKTIRILQAFDYYFGANPYTRPWIRPIREIEFIGEMPIAYLNYDNKIKLKAFSPFIPLDVKNSSLPVLIFKFNSEKNTRFFFGINNSFEKGQIEVKDDMIIFKGETSPDDPRYQGSLCVKVIGDEPFSVAYNQIFDFWDDYRSNTLAKKKGDNLAIISGKGSNVTFIITWFFPNFVLKDGKRVGHYYENFFNNCVEVMDYVMRNLNYLEEKTMQFHDLFYNAEGIESWITDLIGAQIATLVKSTWLTKDGFFGIWEGYFDASDHRKVGKYPYTDGPENTALNTIDVLLYALPGVMLLFPDLAKNIVKDLSNRALKEDTPEYVIFSLAFPENLMKYKEEIMKDPTISTDLKKLYGTIKRIVNETGKDPKGRMPHYIRYSLTVDTYERIDINPEFVLLYYLIAKYTGDRELLKSVYEVARNAIESIMRTQTMDGLPYLTLPSGIEWIRYVNSMLRANDAHKILGYHSLALSMQTLDDWSWLGFSPYVSFLWISALEALNEASKLLSNPQNYEVKELIEKVNKYLWNGEYYMDWYDPISNLRDDSSNASQITGDWYVQMLDLPEFLDYERRKSVFSSIMKYNYSGEEGVRNGSSNDDITPLGVKLSIQSKAPWSGVEYYLALHMFYSGFDEYAKKILRNVYERYEIAGNFWNHIEWGARYMRPLVALSMIYAIEGMKVNMLNNEVIIGKSKNLKWILLLPTAWGLLIVNNGKIRIKISHGEFKGKINGVVTTLKENEEIEI</sequence>
<feature type="domain" description="Glycosyl-hydrolase family 116 N-terminal" evidence="2">
    <location>
        <begin position="27"/>
        <end position="158"/>
    </location>
</feature>
<evidence type="ECO:0000313" key="4">
    <source>
        <dbReference type="Proteomes" id="UP000001747"/>
    </source>
</evidence>
<reference evidence="3 4" key="1">
    <citation type="journal article" date="2009" name="Proc. Natl. Acad. Sci. U.S.A.">
        <title>Biogeography of the Sulfolobus islandicus pan-genome.</title>
        <authorList>
            <person name="Reno M.L."/>
            <person name="Held N.L."/>
            <person name="Fields C.J."/>
            <person name="Burke P.V."/>
            <person name="Whitaker R.J."/>
        </authorList>
    </citation>
    <scope>NUCLEOTIDE SEQUENCE [LARGE SCALE GENOMIC DNA]</scope>
    <source>
        <strain evidence="4">L.S.2.15 / Lassen #1</strain>
    </source>
</reference>
<evidence type="ECO:0008006" key="5">
    <source>
        <dbReference type="Google" id="ProtNLM"/>
    </source>
</evidence>
<organism evidence="3 4">
    <name type="scientific">Saccharolobus islandicus (strain L.S.2.15 / Lassen #1)</name>
    <name type="common">Sulfolobus islandicus</name>
    <dbReference type="NCBI Taxonomy" id="429572"/>
    <lineage>
        <taxon>Archaea</taxon>
        <taxon>Thermoproteota</taxon>
        <taxon>Thermoprotei</taxon>
        <taxon>Sulfolobales</taxon>
        <taxon>Sulfolobaceae</taxon>
        <taxon>Saccharolobus</taxon>
    </lineage>
</organism>
<dbReference type="EMBL" id="CP001399">
    <property type="protein sequence ID" value="ACP36451.1"/>
    <property type="molecule type" value="Genomic_DNA"/>
</dbReference>
<dbReference type="GO" id="GO:0005975">
    <property type="term" value="P:carbohydrate metabolic process"/>
    <property type="evidence" value="ECO:0007669"/>
    <property type="project" value="InterPro"/>
</dbReference>
<dbReference type="PANTHER" id="PTHR12654">
    <property type="entry name" value="BILE ACID BETA-GLUCOSIDASE-RELATED"/>
    <property type="match status" value="1"/>
</dbReference>
<evidence type="ECO:0000259" key="1">
    <source>
        <dbReference type="Pfam" id="PF04685"/>
    </source>
</evidence>
<proteinExistence type="predicted"/>
<dbReference type="Pfam" id="PF04685">
    <property type="entry name" value="DUF608"/>
    <property type="match status" value="2"/>
</dbReference>
<gene>
    <name evidence="3" type="ordered locus">LS215_2489</name>
</gene>
<accession>C3ML49</accession>
<feature type="domain" description="Glycosyl-hydrolase family 116 catalytic region" evidence="1">
    <location>
        <begin position="348"/>
        <end position="512"/>
    </location>
</feature>
<dbReference type="InterPro" id="IPR024462">
    <property type="entry name" value="GH116_N"/>
</dbReference>